<keyword evidence="1" id="KW-1133">Transmembrane helix</keyword>
<evidence type="ECO:0000313" key="3">
    <source>
        <dbReference type="Proteomes" id="UP000011543"/>
    </source>
</evidence>
<protein>
    <submittedName>
        <fullName evidence="2">Uncharacterized protein</fullName>
    </submittedName>
</protein>
<keyword evidence="1" id="KW-0472">Membrane</keyword>
<evidence type="ECO:0000313" key="2">
    <source>
        <dbReference type="EMBL" id="ELY34470.1"/>
    </source>
</evidence>
<comment type="caution">
    <text evidence="2">The sequence shown here is derived from an EMBL/GenBank/DDBJ whole genome shotgun (WGS) entry which is preliminary data.</text>
</comment>
<sequence length="25" mass="2756">MTPFEYVLLGLAITLLIGYLMAIVT</sequence>
<keyword evidence="1" id="KW-0812">Transmembrane</keyword>
<accession>L9VBA8</accession>
<feature type="transmembrane region" description="Helical" evidence="1">
    <location>
        <begin position="6"/>
        <end position="24"/>
    </location>
</feature>
<gene>
    <name evidence="2" type="ORF">C500_01007</name>
</gene>
<reference evidence="2 3" key="1">
    <citation type="journal article" date="2014" name="PLoS Genet.">
        <title>Phylogenetically driven sequencing of extremely halophilic archaea reveals strategies for static and dynamic osmo-response.</title>
        <authorList>
            <person name="Becker E.A."/>
            <person name="Seitzer P.M."/>
            <person name="Tritt A."/>
            <person name="Larsen D."/>
            <person name="Krusor M."/>
            <person name="Yao A.I."/>
            <person name="Wu D."/>
            <person name="Madern D."/>
            <person name="Eisen J.A."/>
            <person name="Darling A.E."/>
            <person name="Facciotti M.T."/>
        </authorList>
    </citation>
    <scope>NUCLEOTIDE SEQUENCE [LARGE SCALE GENOMIC DNA]</scope>
    <source>
        <strain evidence="3">ATCC 43099 / DSM 3394 / CCM 3739 / CIP 104546 / IAM 13178 / JCM 8861 / NBRC 102185 / NCIMB 2190 / MS3</strain>
    </source>
</reference>
<name>L9VBA8_NATMM</name>
<dbReference type="Proteomes" id="UP000011543">
    <property type="component" value="Unassembled WGS sequence"/>
</dbReference>
<evidence type="ECO:0000256" key="1">
    <source>
        <dbReference type="SAM" id="Phobius"/>
    </source>
</evidence>
<feature type="non-terminal residue" evidence="2">
    <location>
        <position position="25"/>
    </location>
</feature>
<organism evidence="2 3">
    <name type="scientific">Natrialba magadii (strain ATCC 43099 / DSM 3394 / CCM 3739 / CIP 104546 / IAM 13178 / JCM 8861 / NBRC 102185 / NCIMB 2190 / MS3)</name>
    <name type="common">Natronobacterium magadii</name>
    <dbReference type="NCBI Taxonomy" id="547559"/>
    <lineage>
        <taxon>Archaea</taxon>
        <taxon>Methanobacteriati</taxon>
        <taxon>Methanobacteriota</taxon>
        <taxon>Stenosarchaea group</taxon>
        <taxon>Halobacteria</taxon>
        <taxon>Halobacteriales</taxon>
        <taxon>Natrialbaceae</taxon>
        <taxon>Natrialba</taxon>
    </lineage>
</organism>
<dbReference type="EMBL" id="AOHS01000007">
    <property type="protein sequence ID" value="ELY34470.1"/>
    <property type="molecule type" value="Genomic_DNA"/>
</dbReference>
<proteinExistence type="predicted"/>
<dbReference type="AlphaFoldDB" id="L9VBA8"/>